<dbReference type="Pfam" id="PF07534">
    <property type="entry name" value="TLD"/>
    <property type="match status" value="1"/>
</dbReference>
<dbReference type="PROSITE" id="PS50086">
    <property type="entry name" value="TBC_RABGAP"/>
    <property type="match status" value="1"/>
</dbReference>
<feature type="domain" description="TLDc" evidence="8">
    <location>
        <begin position="384"/>
        <end position="562"/>
    </location>
</feature>
<dbReference type="InterPro" id="IPR035969">
    <property type="entry name" value="Rab-GAP_TBC_sf"/>
</dbReference>
<dbReference type="OrthoDB" id="10065050at2759"/>
<keyword evidence="4" id="KW-0472">Membrane</keyword>
<dbReference type="PROSITE" id="PS51886">
    <property type="entry name" value="TLDC"/>
    <property type="match status" value="1"/>
</dbReference>
<keyword evidence="3" id="KW-0770">Synapse</keyword>
<keyword evidence="5" id="KW-0968">Cytoplasmic vesicle</keyword>
<dbReference type="Pfam" id="PF00566">
    <property type="entry name" value="RabGAP-TBC"/>
    <property type="match status" value="1"/>
</dbReference>
<evidence type="ECO:0000256" key="1">
    <source>
        <dbReference type="ARBA" id="ARBA00004156"/>
    </source>
</evidence>
<dbReference type="InterPro" id="IPR000195">
    <property type="entry name" value="Rab-GAP-TBC_dom"/>
</dbReference>
<evidence type="ECO:0000256" key="4">
    <source>
        <dbReference type="ARBA" id="ARBA00023136"/>
    </source>
</evidence>
<evidence type="ECO:0000256" key="5">
    <source>
        <dbReference type="ARBA" id="ARBA00023329"/>
    </source>
</evidence>
<name>A0A7I4YZA0_HAECO</name>
<dbReference type="InterPro" id="IPR006571">
    <property type="entry name" value="TLDc_dom"/>
</dbReference>
<dbReference type="AlphaFoldDB" id="A0A7I4YZA0"/>
<accession>A0A7I4YZA0</accession>
<dbReference type="PANTHER" id="PTHR23354:SF122">
    <property type="entry name" value="GTPASE-ACTIVATING PROTEIN SKYWALKER"/>
    <property type="match status" value="1"/>
</dbReference>
<dbReference type="OMA" id="WGRTEHC"/>
<sequence>RLSTAIRRSLRLISRRSNIRSGRERENIEWEKLLKKDGHTCFTKNSDTPIGSSAVPSRLDEIRENRRLNRTDKVKKIVRKTDWPVRHEVRRDLWRVLCHSKDFDSSKALYRTELEEAVRNGTKSHQPQFLSEEGVVVNNFDLNEQGAVRLLRLLTVIEHLRPEISSAPMLYPLCALMLHYLEDEDVFACVQHLLVSKGYLMTSPVQWAASSHTILALVKKHKPHAYAMLKRQTGTLDDSILVKVLRDWLSWIFNGLPLNYVVRIIDCYLVEGHKFVIRAAIAIVYIWAKALKNRPHDDMHGKSQEERIEAVKEELANSAVQMQISTDTFIQTAIRIRNLQSSTISRLQAQFENEVREEVTRRQSQKRALPRRARHFFTQPFTSAIVDQEAAAEIMSALPPRLQLATPQLLFRLSVDGASFTHLWSKIEEAEQTLLLIKTTKGVKFGAYCSSSWAERNDRRERSKSKYFGTGESFVWVLEEELELPIIYGWIGNNNEHPDACPQMFMAAGDKLLVIGSGDGDAIRISEELTHGMSSACQTFGSPALVPSRSFDIHELEVFNVLTGS</sequence>
<keyword evidence="9" id="KW-1185">Reference proteome</keyword>
<dbReference type="Gene3D" id="1.10.472.80">
    <property type="entry name" value="Ypt/Rab-GAP domain of gyp1p, domain 3"/>
    <property type="match status" value="1"/>
</dbReference>
<proteinExistence type="predicted"/>
<evidence type="ECO:0000256" key="3">
    <source>
        <dbReference type="ARBA" id="ARBA00023018"/>
    </source>
</evidence>
<evidence type="ECO:0000313" key="10">
    <source>
        <dbReference type="WBParaSite" id="HCON_00161110-00001"/>
    </source>
</evidence>
<dbReference type="SMART" id="SM00584">
    <property type="entry name" value="TLDc"/>
    <property type="match status" value="1"/>
</dbReference>
<comment type="subcellular location">
    <subcellularLocation>
        <location evidence="1">Cytoplasmic vesicle membrane</location>
    </subcellularLocation>
    <subcellularLocation>
        <location evidence="2">Endomembrane system</location>
        <topology evidence="2">Peripheral membrane protein</topology>
    </subcellularLocation>
    <subcellularLocation>
        <location evidence="6">Synapse</location>
    </subcellularLocation>
</comment>
<evidence type="ECO:0000256" key="6">
    <source>
        <dbReference type="ARBA" id="ARBA00034103"/>
    </source>
</evidence>
<reference evidence="10" key="1">
    <citation type="submission" date="2020-12" db="UniProtKB">
        <authorList>
            <consortium name="WormBaseParasite"/>
        </authorList>
    </citation>
    <scope>IDENTIFICATION</scope>
    <source>
        <strain evidence="10">MHco3</strain>
    </source>
</reference>
<evidence type="ECO:0000313" key="9">
    <source>
        <dbReference type="Proteomes" id="UP000025227"/>
    </source>
</evidence>
<evidence type="ECO:0000259" key="7">
    <source>
        <dbReference type="PROSITE" id="PS50086"/>
    </source>
</evidence>
<feature type="domain" description="Rab-GAP TBC" evidence="7">
    <location>
        <begin position="84"/>
        <end position="272"/>
    </location>
</feature>
<dbReference type="PANTHER" id="PTHR23354">
    <property type="entry name" value="NUCLEOLAR PROTEIN 7/ESTROGEN RECEPTOR COACTIVATOR-RELATED"/>
    <property type="match status" value="1"/>
</dbReference>
<evidence type="ECO:0000259" key="8">
    <source>
        <dbReference type="PROSITE" id="PS51886"/>
    </source>
</evidence>
<dbReference type="WBParaSite" id="HCON_00161110-00001">
    <property type="protein sequence ID" value="HCON_00161110-00001"/>
    <property type="gene ID" value="HCON_00161110"/>
</dbReference>
<organism evidence="9 10">
    <name type="scientific">Haemonchus contortus</name>
    <name type="common">Barber pole worm</name>
    <dbReference type="NCBI Taxonomy" id="6289"/>
    <lineage>
        <taxon>Eukaryota</taxon>
        <taxon>Metazoa</taxon>
        <taxon>Ecdysozoa</taxon>
        <taxon>Nematoda</taxon>
        <taxon>Chromadorea</taxon>
        <taxon>Rhabditida</taxon>
        <taxon>Rhabditina</taxon>
        <taxon>Rhabditomorpha</taxon>
        <taxon>Strongyloidea</taxon>
        <taxon>Trichostrongylidae</taxon>
        <taxon>Haemonchus</taxon>
    </lineage>
</organism>
<dbReference type="GO" id="GO:0045202">
    <property type="term" value="C:synapse"/>
    <property type="evidence" value="ECO:0007669"/>
    <property type="project" value="UniProtKB-SubCell"/>
</dbReference>
<dbReference type="Proteomes" id="UP000025227">
    <property type="component" value="Unplaced"/>
</dbReference>
<dbReference type="SUPFAM" id="SSF47923">
    <property type="entry name" value="Ypt/Rab-GAP domain of gyp1p"/>
    <property type="match status" value="1"/>
</dbReference>
<evidence type="ECO:0000256" key="2">
    <source>
        <dbReference type="ARBA" id="ARBA00004184"/>
    </source>
</evidence>
<protein>
    <submittedName>
        <fullName evidence="10">TLDc domain-containing protein</fullName>
    </submittedName>
</protein>
<dbReference type="GO" id="GO:0030659">
    <property type="term" value="C:cytoplasmic vesicle membrane"/>
    <property type="evidence" value="ECO:0007669"/>
    <property type="project" value="UniProtKB-SubCell"/>
</dbReference>
<dbReference type="GO" id="GO:0012505">
    <property type="term" value="C:endomembrane system"/>
    <property type="evidence" value="ECO:0007669"/>
    <property type="project" value="UniProtKB-SubCell"/>
</dbReference>
<dbReference type="SMART" id="SM00164">
    <property type="entry name" value="TBC"/>
    <property type="match status" value="1"/>
</dbReference>